<dbReference type="Pfam" id="PF05133">
    <property type="entry name" value="SPP1_portal"/>
    <property type="match status" value="1"/>
</dbReference>
<comment type="caution">
    <text evidence="1">The sequence shown here is derived from an EMBL/GenBank/DDBJ whole genome shotgun (WGS) entry which is preliminary data.</text>
</comment>
<organism evidence="1 2">
    <name type="scientific">Ligilactobacillus equi DSM 15833 = JCM 10991</name>
    <dbReference type="NCBI Taxonomy" id="1423740"/>
    <lineage>
        <taxon>Bacteria</taxon>
        <taxon>Bacillati</taxon>
        <taxon>Bacillota</taxon>
        <taxon>Bacilli</taxon>
        <taxon>Lactobacillales</taxon>
        <taxon>Lactobacillaceae</taxon>
        <taxon>Ligilactobacillus</taxon>
    </lineage>
</organism>
<accession>A0A0R1TP85</accession>
<sequence length="207" mass="23450">MDYFGGAYMKVLGTILEQEDLNALRDTRIINLKSSMDEDEPVETLDVDFLSKPDADTTQENLINRLLDALYQTSMIVNLNDKDFGNASGVALEMKFKPVLNLDTSKARKFTKSLRELYRVLFKTMLIKGVDPEAWDDIDVSFHYDLPHNIKDAQTLSELVSRKTWLKALSIVNDVQAESEAIDKEQQDQLATNMQVIADNRGLTDGI</sequence>
<dbReference type="InterPro" id="IPR021145">
    <property type="entry name" value="Portal_protein_SPP1_Gp6-like"/>
</dbReference>
<dbReference type="EMBL" id="AZFH01000011">
    <property type="protein sequence ID" value="KRL83276.1"/>
    <property type="molecule type" value="Genomic_DNA"/>
</dbReference>
<evidence type="ECO:0000313" key="2">
    <source>
        <dbReference type="Proteomes" id="UP000051048"/>
    </source>
</evidence>
<name>A0A0R1TP85_9LACO</name>
<proteinExistence type="predicted"/>
<protein>
    <submittedName>
        <fullName evidence="1">Uncharacterized protein</fullName>
    </submittedName>
</protein>
<evidence type="ECO:0000313" key="1">
    <source>
        <dbReference type="EMBL" id="KRL83276.1"/>
    </source>
</evidence>
<dbReference type="AlphaFoldDB" id="A0A0R1TP85"/>
<dbReference type="Proteomes" id="UP000051048">
    <property type="component" value="Unassembled WGS sequence"/>
</dbReference>
<dbReference type="STRING" id="1423740.FC36_GL000318"/>
<gene>
    <name evidence="1" type="ORF">FC36_GL000318</name>
</gene>
<dbReference type="PATRIC" id="fig|1423740.3.peg.343"/>
<reference evidence="1 2" key="1">
    <citation type="journal article" date="2015" name="Genome Announc.">
        <title>Expanding the biotechnology potential of lactobacilli through comparative genomics of 213 strains and associated genera.</title>
        <authorList>
            <person name="Sun Z."/>
            <person name="Harris H.M."/>
            <person name="McCann A."/>
            <person name="Guo C."/>
            <person name="Argimon S."/>
            <person name="Zhang W."/>
            <person name="Yang X."/>
            <person name="Jeffery I.B."/>
            <person name="Cooney J.C."/>
            <person name="Kagawa T.F."/>
            <person name="Liu W."/>
            <person name="Song Y."/>
            <person name="Salvetti E."/>
            <person name="Wrobel A."/>
            <person name="Rasinkangas P."/>
            <person name="Parkhill J."/>
            <person name="Rea M.C."/>
            <person name="O'Sullivan O."/>
            <person name="Ritari J."/>
            <person name="Douillard F.P."/>
            <person name="Paul Ross R."/>
            <person name="Yang R."/>
            <person name="Briner A.E."/>
            <person name="Felis G.E."/>
            <person name="de Vos W.M."/>
            <person name="Barrangou R."/>
            <person name="Klaenhammer T.R."/>
            <person name="Caufield P.W."/>
            <person name="Cui Y."/>
            <person name="Zhang H."/>
            <person name="O'Toole P.W."/>
        </authorList>
    </citation>
    <scope>NUCLEOTIDE SEQUENCE [LARGE SCALE GENOMIC DNA]</scope>
    <source>
        <strain evidence="1 2">DSM 15833</strain>
    </source>
</reference>